<gene>
    <name evidence="1" type="ORF">AS180_14150</name>
</gene>
<reference evidence="1 2" key="1">
    <citation type="submission" date="2015-11" db="EMBL/GenBank/DDBJ databases">
        <title>Bacillus caseinolyticus sp nov.</title>
        <authorList>
            <person name="Dastager S.G."/>
            <person name="Mawlankar R."/>
        </authorList>
    </citation>
    <scope>NUCLEOTIDE SEQUENCE [LARGE SCALE GENOMIC DNA]</scope>
    <source>
        <strain evidence="1 2">SGD-V-76</strain>
    </source>
</reference>
<dbReference type="PROSITE" id="PS51257">
    <property type="entry name" value="PROKAR_LIPOPROTEIN"/>
    <property type="match status" value="1"/>
</dbReference>
<sequence length="92" mass="10386">MKSLVSDSGNAKVDITINIDNSALAYLVGSCLHATQQITDEQYLQMMTNLTTLLGKNSEEIKKLFSNHQISTNKKFKSANELENLKIYYNKK</sequence>
<name>A0A0V8JJU2_9BACI</name>
<accession>A0A0V8JJU2</accession>
<organism evidence="1 2">
    <name type="scientific">Priestia veravalensis</name>
    <dbReference type="NCBI Taxonomy" id="1414648"/>
    <lineage>
        <taxon>Bacteria</taxon>
        <taxon>Bacillati</taxon>
        <taxon>Bacillota</taxon>
        <taxon>Bacilli</taxon>
        <taxon>Bacillales</taxon>
        <taxon>Bacillaceae</taxon>
        <taxon>Priestia</taxon>
    </lineage>
</organism>
<dbReference type="GeneID" id="93683107"/>
<dbReference type="Proteomes" id="UP000053681">
    <property type="component" value="Unassembled WGS sequence"/>
</dbReference>
<dbReference type="AlphaFoldDB" id="A0A0V8JJU2"/>
<keyword evidence="2" id="KW-1185">Reference proteome</keyword>
<dbReference type="RefSeq" id="WP_025910801.1">
    <property type="nucleotide sequence ID" value="NZ_KQ758664.1"/>
</dbReference>
<proteinExistence type="predicted"/>
<comment type="caution">
    <text evidence="1">The sequence shown here is derived from an EMBL/GenBank/DDBJ whole genome shotgun (WGS) entry which is preliminary data.</text>
</comment>
<evidence type="ECO:0000313" key="2">
    <source>
        <dbReference type="Proteomes" id="UP000053681"/>
    </source>
</evidence>
<evidence type="ECO:0000313" key="1">
    <source>
        <dbReference type="EMBL" id="KSU87241.1"/>
    </source>
</evidence>
<dbReference type="EMBL" id="LNQP01000049">
    <property type="protein sequence ID" value="KSU87241.1"/>
    <property type="molecule type" value="Genomic_DNA"/>
</dbReference>
<protein>
    <submittedName>
        <fullName evidence="1">Uncharacterized protein</fullName>
    </submittedName>
</protein>